<dbReference type="Proteomes" id="UP000008192">
    <property type="component" value="Chromosome"/>
</dbReference>
<sequence length="88" mass="9765">MLIHTRPPWSAARVARIARLGNRSCKKGVPAYGAGSLYLKTGPMRNEYGKRSVPCRVNPTDPVTAQSIPYYAPVVFGDLDIFLEVWTD</sequence>
<accession>A0AAU8PLQ9</accession>
<protein>
    <submittedName>
        <fullName evidence="1">Uncharacterized protein</fullName>
    </submittedName>
</protein>
<evidence type="ECO:0000313" key="1">
    <source>
        <dbReference type="EMBL" id="AEZ59764.1"/>
    </source>
</evidence>
<organism evidence="1 2">
    <name type="scientific">Treponema pallidum subsp. pertenue (strain Gauthier)</name>
    <dbReference type="NCBI Taxonomy" id="491080"/>
    <lineage>
        <taxon>Bacteria</taxon>
        <taxon>Pseudomonadati</taxon>
        <taxon>Spirochaetota</taxon>
        <taxon>Spirochaetia</taxon>
        <taxon>Spirochaetales</taxon>
        <taxon>Treponemataceae</taxon>
        <taxon>Treponema</taxon>
    </lineage>
</organism>
<gene>
    <name evidence="1" type="ordered locus">TPEGAU_0505a</name>
</gene>
<dbReference type="KEGG" id="tpg:TPEGAU_0505a"/>
<reference evidence="2" key="1">
    <citation type="journal article" date="2012" name="PLoS Negl. Trop. Dis.">
        <title>Whole genome sequences of three Treponema pallidum ssp. pertenue strains: yaws and syphilis treponemes differ in less than 0.2% of the genome sequence.</title>
        <authorList>
            <person name="Cejkova D."/>
            <person name="Zobanikova M."/>
            <person name="Chen L."/>
            <person name="Pospisilova P."/>
            <person name="Strouhal M."/>
            <person name="Qin X."/>
            <person name="Mikalova L."/>
            <person name="Norris S.J."/>
            <person name="Muzny D.M."/>
            <person name="Gibbs R.A."/>
            <person name="Fulton L.L."/>
            <person name="Sodergren E."/>
            <person name="Weinstock G.M."/>
            <person name="Smajs D."/>
        </authorList>
    </citation>
    <scope>NUCLEOTIDE SEQUENCE [LARGE SCALE GENOMIC DNA]</scope>
    <source>
        <strain evidence="2">Gauthier</strain>
    </source>
</reference>
<evidence type="ECO:0000313" key="2">
    <source>
        <dbReference type="Proteomes" id="UP000008192"/>
    </source>
</evidence>
<dbReference type="AlphaFoldDB" id="A0AAU8PLQ9"/>
<proteinExistence type="predicted"/>
<name>A0AAU8PLQ9_TREPG</name>
<dbReference type="EMBL" id="CP002376">
    <property type="protein sequence ID" value="AEZ59764.1"/>
    <property type="molecule type" value="Genomic_DNA"/>
</dbReference>